<dbReference type="PaxDb" id="187420-MTH_407"/>
<keyword evidence="2" id="KW-1185">Reference proteome</keyword>
<dbReference type="HOGENOM" id="CLU_2406421_0_0_2"/>
<evidence type="ECO:0000313" key="1">
    <source>
        <dbReference type="EMBL" id="AAB84913.1"/>
    </source>
</evidence>
<sequence length="92" mass="10923">MPLKHKLFDYQTLIPAGEWFLKSIMVKEGNKSYRVMVVKKASKSIQPLDPGLNRTQHHKMILKTRLETRVHGSIWVPRIKREELFRKGRLKE</sequence>
<accession>O26507</accession>
<dbReference type="EMBL" id="AE000666">
    <property type="protein sequence ID" value="AAB84913.1"/>
    <property type="molecule type" value="Genomic_DNA"/>
</dbReference>
<dbReference type="InParanoid" id="O26507"/>
<dbReference type="EnsemblBacteria" id="AAB84913">
    <property type="protein sequence ID" value="AAB84913"/>
    <property type="gene ID" value="MTH_407"/>
</dbReference>
<evidence type="ECO:0000313" key="2">
    <source>
        <dbReference type="Proteomes" id="UP000005223"/>
    </source>
</evidence>
<proteinExistence type="predicted"/>
<name>O26507_METTH</name>
<dbReference type="AlphaFoldDB" id="O26507"/>
<dbReference type="PIR" id="A69153">
    <property type="entry name" value="A69153"/>
</dbReference>
<organism evidence="1 2">
    <name type="scientific">Methanothermobacter thermautotrophicus (strain ATCC 29096 / DSM 1053 / JCM 10044 / NBRC 100330 / Delta H)</name>
    <name type="common">Methanobacterium thermoautotrophicum</name>
    <dbReference type="NCBI Taxonomy" id="187420"/>
    <lineage>
        <taxon>Archaea</taxon>
        <taxon>Methanobacteriati</taxon>
        <taxon>Methanobacteriota</taxon>
        <taxon>Methanomada group</taxon>
        <taxon>Methanobacteria</taxon>
        <taxon>Methanobacteriales</taxon>
        <taxon>Methanobacteriaceae</taxon>
        <taxon>Methanothermobacter</taxon>
    </lineage>
</organism>
<dbReference type="KEGG" id="mth:MTH_407"/>
<gene>
    <name evidence="1" type="ordered locus">MTH_407</name>
</gene>
<reference evidence="1 2" key="1">
    <citation type="journal article" date="1997" name="J. Bacteriol.">
        <title>Complete genome sequence of Methanobacterium thermoautotrophicum deltaH: functional analysis and comparative genomics.</title>
        <authorList>
            <person name="Smith D.R."/>
            <person name="Doucette-Stamm L.A."/>
            <person name="Deloughery C."/>
            <person name="Lee H.-M."/>
            <person name="Dubois J."/>
            <person name="Aldredge T."/>
            <person name="Bashirzadeh R."/>
            <person name="Blakely D."/>
            <person name="Cook R."/>
            <person name="Gilbert K."/>
            <person name="Harrison D."/>
            <person name="Hoang L."/>
            <person name="Keagle P."/>
            <person name="Lumm W."/>
            <person name="Pothier B."/>
            <person name="Qiu D."/>
            <person name="Spadafora R."/>
            <person name="Vicare R."/>
            <person name="Wang Y."/>
            <person name="Wierzbowski J."/>
            <person name="Gibson R."/>
            <person name="Jiwani N."/>
            <person name="Caruso A."/>
            <person name="Bush D."/>
            <person name="Safer H."/>
            <person name="Patwell D."/>
            <person name="Prabhakar S."/>
            <person name="McDougall S."/>
            <person name="Shimer G."/>
            <person name="Goyal A."/>
            <person name="Pietrovski S."/>
            <person name="Church G.M."/>
            <person name="Daniels C.J."/>
            <person name="Mao J.-i."/>
            <person name="Rice P."/>
            <person name="Nolling J."/>
            <person name="Reeve J.N."/>
        </authorList>
    </citation>
    <scope>NUCLEOTIDE SEQUENCE [LARGE SCALE GENOMIC DNA]</scope>
    <source>
        <strain evidence="2">ATCC 29096 / DSM 1053 / JCM 10044 / NBRC 100330 / Delta H</strain>
    </source>
</reference>
<protein>
    <submittedName>
        <fullName evidence="1">Uncharacterized protein</fullName>
    </submittedName>
</protein>
<dbReference type="Proteomes" id="UP000005223">
    <property type="component" value="Chromosome"/>
</dbReference>